<protein>
    <submittedName>
        <fullName evidence="12">Carbohydrate porin</fullName>
    </submittedName>
</protein>
<dbReference type="RefSeq" id="WP_282736638.1">
    <property type="nucleotide sequence ID" value="NZ_JASCQP010000037.1"/>
</dbReference>
<keyword evidence="11" id="KW-0732">Signal</keyword>
<evidence type="ECO:0000256" key="4">
    <source>
        <dbReference type="ARBA" id="ARBA00022452"/>
    </source>
</evidence>
<dbReference type="CDD" id="cd01346">
    <property type="entry name" value="Maltoporin-like"/>
    <property type="match status" value="1"/>
</dbReference>
<dbReference type="PANTHER" id="PTHR38762:SF1">
    <property type="entry name" value="CRYPTIC OUTER MEMBRANE PORIN BGLH-RELATED"/>
    <property type="match status" value="1"/>
</dbReference>
<gene>
    <name evidence="12" type="ORF">QLQ83_16655</name>
</gene>
<evidence type="ECO:0000256" key="10">
    <source>
        <dbReference type="SAM" id="Coils"/>
    </source>
</evidence>
<dbReference type="SUPFAM" id="SSF56935">
    <property type="entry name" value="Porins"/>
    <property type="match status" value="1"/>
</dbReference>
<dbReference type="InterPro" id="IPR050286">
    <property type="entry name" value="G_neg_Bact_CarbUptk_Porin"/>
</dbReference>
<organism evidence="12 13">
    <name type="scientific">Halomonas rhizosphaerae</name>
    <dbReference type="NCBI Taxonomy" id="3043296"/>
    <lineage>
        <taxon>Bacteria</taxon>
        <taxon>Pseudomonadati</taxon>
        <taxon>Pseudomonadota</taxon>
        <taxon>Gammaproteobacteria</taxon>
        <taxon>Oceanospirillales</taxon>
        <taxon>Halomonadaceae</taxon>
        <taxon>Halomonas</taxon>
    </lineage>
</organism>
<feature type="signal peptide" evidence="11">
    <location>
        <begin position="1"/>
        <end position="27"/>
    </location>
</feature>
<evidence type="ECO:0000313" key="13">
    <source>
        <dbReference type="Proteomes" id="UP001225957"/>
    </source>
</evidence>
<evidence type="ECO:0000256" key="5">
    <source>
        <dbReference type="ARBA" id="ARBA00022692"/>
    </source>
</evidence>
<evidence type="ECO:0000256" key="3">
    <source>
        <dbReference type="ARBA" id="ARBA00022448"/>
    </source>
</evidence>
<dbReference type="EMBL" id="JASCQP010000037">
    <property type="protein sequence ID" value="MDI5892722.1"/>
    <property type="molecule type" value="Genomic_DNA"/>
</dbReference>
<keyword evidence="13" id="KW-1185">Reference proteome</keyword>
<evidence type="ECO:0000256" key="9">
    <source>
        <dbReference type="ARBA" id="ARBA00023237"/>
    </source>
</evidence>
<dbReference type="Proteomes" id="UP001225957">
    <property type="component" value="Unassembled WGS sequence"/>
</dbReference>
<dbReference type="Pfam" id="PF02264">
    <property type="entry name" value="LamB"/>
    <property type="match status" value="1"/>
</dbReference>
<dbReference type="PANTHER" id="PTHR38762">
    <property type="entry name" value="CRYPTIC OUTER MEMBRANE PORIN BGLH-RELATED"/>
    <property type="match status" value="1"/>
</dbReference>
<dbReference type="Gene3D" id="2.40.170.10">
    <property type="entry name" value="Porin, LamB type"/>
    <property type="match status" value="1"/>
</dbReference>
<keyword evidence="10" id="KW-0175">Coiled coil</keyword>
<comment type="similarity">
    <text evidence="2">Belongs to the porin LamB (TC 1.B.3) family.</text>
</comment>
<evidence type="ECO:0000256" key="11">
    <source>
        <dbReference type="SAM" id="SignalP"/>
    </source>
</evidence>
<feature type="chain" id="PRO_5046743969" evidence="11">
    <location>
        <begin position="28"/>
        <end position="499"/>
    </location>
</feature>
<accession>A0ABT6V3B3</accession>
<keyword evidence="3" id="KW-0813">Transport</keyword>
<sequence>MHTVTLKKPLAIAIATASLGLAGVAGADDHSLEQRLADLEARIAAAEQRADAAEQRADLAEQQAEGRLSKDEVEERLAKVERQASGEEGFSFNVYARSGLLIGEDGKSAPGGPGVTPAGPLGGNVGRLGNEPDTYAEAIFNYKMRFDNGAKAHYRTMIADGTTTSNDWTADESNLNVRQVYAEFSDLPSFTGAFENASIWAGKRFDRDNFDIHWMDTDFVFLAGTGAGIYDMQLADNWTSNVSLYGRSFSDFPVTRESPGDDSGDTDNLILTSNNYFGNWQWMVSGMSATDNDERDIDPGQTAADNGFHTMVAYHGDSFFGLGEGNFKAAVMHGQGLGAEVKVLGADGRLTEDATATRVGLYGTTYVAPRWRVAPALLAETSEDRYVDGDQYDWATLNVRLANELTQNFEMQYEASYQWMDLDQGADGSAAEGDYTKFTIAPTFKPQVGGFWKRPEIRLFASWSDWDEELNDYSADDAFGSDEFTGSQWTFGVQTEVWF</sequence>
<dbReference type="InterPro" id="IPR003192">
    <property type="entry name" value="Porin_LamB"/>
</dbReference>
<evidence type="ECO:0000256" key="7">
    <source>
        <dbReference type="ARBA" id="ARBA00023114"/>
    </source>
</evidence>
<name>A0ABT6V3B3_9GAMM</name>
<comment type="subcellular location">
    <subcellularLocation>
        <location evidence="1">Cell outer membrane</location>
        <topology evidence="1">Multi-pass membrane protein</topology>
    </subcellularLocation>
</comment>
<keyword evidence="7" id="KW-0626">Porin</keyword>
<evidence type="ECO:0000256" key="1">
    <source>
        <dbReference type="ARBA" id="ARBA00004571"/>
    </source>
</evidence>
<keyword evidence="9" id="KW-0998">Cell outer membrane</keyword>
<evidence type="ECO:0000256" key="2">
    <source>
        <dbReference type="ARBA" id="ARBA00007055"/>
    </source>
</evidence>
<dbReference type="InterPro" id="IPR036998">
    <property type="entry name" value="Porin_LamB_sf"/>
</dbReference>
<evidence type="ECO:0000256" key="6">
    <source>
        <dbReference type="ARBA" id="ARBA00023065"/>
    </source>
</evidence>
<keyword evidence="6" id="KW-0406">Ion transport</keyword>
<comment type="caution">
    <text evidence="12">The sequence shown here is derived from an EMBL/GenBank/DDBJ whole genome shotgun (WGS) entry which is preliminary data.</text>
</comment>
<keyword evidence="5" id="KW-0812">Transmembrane</keyword>
<feature type="coiled-coil region" evidence="10">
    <location>
        <begin position="29"/>
        <end position="65"/>
    </location>
</feature>
<keyword evidence="8" id="KW-0472">Membrane</keyword>
<keyword evidence="4" id="KW-1134">Transmembrane beta strand</keyword>
<evidence type="ECO:0000313" key="12">
    <source>
        <dbReference type="EMBL" id="MDI5892722.1"/>
    </source>
</evidence>
<proteinExistence type="inferred from homology"/>
<evidence type="ECO:0000256" key="8">
    <source>
        <dbReference type="ARBA" id="ARBA00023136"/>
    </source>
</evidence>
<reference evidence="12 13" key="1">
    <citation type="submission" date="2023-04" db="EMBL/GenBank/DDBJ databases">
        <title>Halomonas strains isolated from rhizosphere soil.</title>
        <authorList>
            <person name="Xu L."/>
            <person name="Sun J.-Q."/>
        </authorList>
    </citation>
    <scope>NUCLEOTIDE SEQUENCE [LARGE SCALE GENOMIC DNA]</scope>
    <source>
        <strain evidence="12 13">LR5S20</strain>
    </source>
</reference>